<dbReference type="VEuPathDB" id="TrichDB:TRFO_27283"/>
<dbReference type="InterPro" id="IPR029058">
    <property type="entry name" value="AB_hydrolase_fold"/>
</dbReference>
<dbReference type="InterPro" id="IPR003386">
    <property type="entry name" value="LACT/PDAT_acylTrfase"/>
</dbReference>
<dbReference type="PANTHER" id="PTHR11440">
    <property type="entry name" value="LECITHIN-CHOLESTEROL ACYLTRANSFERASE-RELATED"/>
    <property type="match status" value="1"/>
</dbReference>
<dbReference type="AlphaFoldDB" id="A0A1J4K102"/>
<protein>
    <submittedName>
        <fullName evidence="1">Lecithin:cholesterol acyltransferase family protein</fullName>
    </submittedName>
</protein>
<keyword evidence="1" id="KW-0808">Transferase</keyword>
<evidence type="ECO:0000313" key="1">
    <source>
        <dbReference type="EMBL" id="OHT05105.1"/>
    </source>
</evidence>
<gene>
    <name evidence="1" type="ORF">TRFO_27283</name>
</gene>
<proteinExistence type="predicted"/>
<reference evidence="1" key="1">
    <citation type="submission" date="2016-10" db="EMBL/GenBank/DDBJ databases">
        <authorList>
            <person name="Benchimol M."/>
            <person name="Almeida L.G."/>
            <person name="Vasconcelos A.T."/>
            <person name="Perreira-Neves A."/>
            <person name="Rosa I.A."/>
            <person name="Tasca T."/>
            <person name="Bogo M.R."/>
            <person name="de Souza W."/>
        </authorList>
    </citation>
    <scope>NUCLEOTIDE SEQUENCE [LARGE SCALE GENOMIC DNA]</scope>
    <source>
        <strain evidence="1">K</strain>
    </source>
</reference>
<sequence length="413" mass="47277">MISLFLTFALAKKPIVIIPSHFGSRLYMNSTYQPFWYCPKSETNKHVWIRLRDIPSPFLTCLLDSLTLDYDEKSGKLKSKPNTTFSTLDFGGVDGILGIGPEYFGRYLPVNYELYVKSFIENGYKVRKDLFSAPYDWRFGLEQPESYYKQLRALIENAYSQNGNTKVSLLAHGLGATLVHSFLTDMTEPKWRKTYIDSATYVAPAWSGSGQAFFATWRLRFPFIHIRFDTLRQFVASLGAFHATLPNSIAYANNTLIVGPDGRNYTGSELIKVLKEHGKLNATQFKAAEQNFKHTQELPKQPDFNVNIIFNSGVKTPMGLILKDWEDVGRPIYGHGDSLVGSKVIDWACENWGQAGIRLRCHDALSDEIQFHHRYLLKNPEIAKLINRWIDSDNYDDVSPKHTKKLLNFYNEL</sequence>
<dbReference type="OrthoDB" id="190846at2759"/>
<dbReference type="EMBL" id="MLAK01000770">
    <property type="protein sequence ID" value="OHT05105.1"/>
    <property type="molecule type" value="Genomic_DNA"/>
</dbReference>
<dbReference type="Pfam" id="PF02450">
    <property type="entry name" value="LCAT"/>
    <property type="match status" value="1"/>
</dbReference>
<dbReference type="SUPFAM" id="SSF53474">
    <property type="entry name" value="alpha/beta-Hydrolases"/>
    <property type="match status" value="1"/>
</dbReference>
<accession>A0A1J4K102</accession>
<organism evidence="1 2">
    <name type="scientific">Tritrichomonas foetus</name>
    <dbReference type="NCBI Taxonomy" id="1144522"/>
    <lineage>
        <taxon>Eukaryota</taxon>
        <taxon>Metamonada</taxon>
        <taxon>Parabasalia</taxon>
        <taxon>Tritrichomonadida</taxon>
        <taxon>Tritrichomonadidae</taxon>
        <taxon>Tritrichomonas</taxon>
    </lineage>
</organism>
<dbReference type="Gene3D" id="3.40.50.1820">
    <property type="entry name" value="alpha/beta hydrolase"/>
    <property type="match status" value="1"/>
</dbReference>
<dbReference type="GeneID" id="94840154"/>
<keyword evidence="2" id="KW-1185">Reference proteome</keyword>
<evidence type="ECO:0000313" key="2">
    <source>
        <dbReference type="Proteomes" id="UP000179807"/>
    </source>
</evidence>
<dbReference type="RefSeq" id="XP_068358241.1">
    <property type="nucleotide sequence ID" value="XM_068505450.1"/>
</dbReference>
<dbReference type="GO" id="GO:0006629">
    <property type="term" value="P:lipid metabolic process"/>
    <property type="evidence" value="ECO:0007669"/>
    <property type="project" value="InterPro"/>
</dbReference>
<name>A0A1J4K102_9EUKA</name>
<keyword evidence="1" id="KW-0012">Acyltransferase</keyword>
<comment type="caution">
    <text evidence="1">The sequence shown here is derived from an EMBL/GenBank/DDBJ whole genome shotgun (WGS) entry which is preliminary data.</text>
</comment>
<dbReference type="GO" id="GO:0008374">
    <property type="term" value="F:O-acyltransferase activity"/>
    <property type="evidence" value="ECO:0007669"/>
    <property type="project" value="InterPro"/>
</dbReference>
<dbReference type="Proteomes" id="UP000179807">
    <property type="component" value="Unassembled WGS sequence"/>
</dbReference>